<feature type="compositionally biased region" description="Polar residues" evidence="1">
    <location>
        <begin position="37"/>
        <end position="48"/>
    </location>
</feature>
<proteinExistence type="predicted"/>
<protein>
    <submittedName>
        <fullName evidence="2">Uncharacterized protein</fullName>
    </submittedName>
</protein>
<comment type="caution">
    <text evidence="2">The sequence shown here is derived from an EMBL/GenBank/DDBJ whole genome shotgun (WGS) entry which is preliminary data.</text>
</comment>
<name>A0A565BYE2_9BRAS</name>
<gene>
    <name evidence="2" type="ORF">ANE_LOCUS16862</name>
</gene>
<dbReference type="OrthoDB" id="10436095at2759"/>
<reference evidence="2" key="1">
    <citation type="submission" date="2019-07" db="EMBL/GenBank/DDBJ databases">
        <authorList>
            <person name="Dittberner H."/>
        </authorList>
    </citation>
    <scope>NUCLEOTIDE SEQUENCE [LARGE SCALE GENOMIC DNA]</scope>
</reference>
<evidence type="ECO:0000313" key="2">
    <source>
        <dbReference type="EMBL" id="VVB06418.1"/>
    </source>
</evidence>
<feature type="region of interest" description="Disordered" evidence="1">
    <location>
        <begin position="37"/>
        <end position="60"/>
    </location>
</feature>
<evidence type="ECO:0000256" key="1">
    <source>
        <dbReference type="SAM" id="MobiDB-lite"/>
    </source>
</evidence>
<dbReference type="EMBL" id="CABITT030000005">
    <property type="protein sequence ID" value="VVB06418.1"/>
    <property type="molecule type" value="Genomic_DNA"/>
</dbReference>
<dbReference type="AlphaFoldDB" id="A0A565BYE2"/>
<evidence type="ECO:0000313" key="3">
    <source>
        <dbReference type="Proteomes" id="UP000489600"/>
    </source>
</evidence>
<keyword evidence="3" id="KW-1185">Reference proteome</keyword>
<sequence length="60" mass="6427">MNNRLPIRGVLGTATREQASAWATSFAGAFADIPNPTFANMPNPSNPQEMDDGANGYQDE</sequence>
<organism evidence="2 3">
    <name type="scientific">Arabis nemorensis</name>
    <dbReference type="NCBI Taxonomy" id="586526"/>
    <lineage>
        <taxon>Eukaryota</taxon>
        <taxon>Viridiplantae</taxon>
        <taxon>Streptophyta</taxon>
        <taxon>Embryophyta</taxon>
        <taxon>Tracheophyta</taxon>
        <taxon>Spermatophyta</taxon>
        <taxon>Magnoliopsida</taxon>
        <taxon>eudicotyledons</taxon>
        <taxon>Gunneridae</taxon>
        <taxon>Pentapetalae</taxon>
        <taxon>rosids</taxon>
        <taxon>malvids</taxon>
        <taxon>Brassicales</taxon>
        <taxon>Brassicaceae</taxon>
        <taxon>Arabideae</taxon>
        <taxon>Arabis</taxon>
    </lineage>
</organism>
<dbReference type="Proteomes" id="UP000489600">
    <property type="component" value="Unassembled WGS sequence"/>
</dbReference>
<accession>A0A565BYE2</accession>